<dbReference type="AlphaFoldDB" id="A0A6A4VN31"/>
<organism evidence="10 11">
    <name type="scientific">Amphibalanus amphitrite</name>
    <name type="common">Striped barnacle</name>
    <name type="synonym">Balanus amphitrite</name>
    <dbReference type="NCBI Taxonomy" id="1232801"/>
    <lineage>
        <taxon>Eukaryota</taxon>
        <taxon>Metazoa</taxon>
        <taxon>Ecdysozoa</taxon>
        <taxon>Arthropoda</taxon>
        <taxon>Crustacea</taxon>
        <taxon>Multicrustacea</taxon>
        <taxon>Cirripedia</taxon>
        <taxon>Thoracica</taxon>
        <taxon>Thoracicalcarea</taxon>
        <taxon>Balanomorpha</taxon>
        <taxon>Balanoidea</taxon>
        <taxon>Balanidae</taxon>
        <taxon>Amphibalaninae</taxon>
        <taxon>Amphibalanus</taxon>
    </lineage>
</organism>
<dbReference type="Gene3D" id="3.20.20.100">
    <property type="entry name" value="NADP-dependent oxidoreductase domain"/>
    <property type="match status" value="1"/>
</dbReference>
<dbReference type="GO" id="GO:0017109">
    <property type="term" value="C:glutamate-cysteine ligase complex"/>
    <property type="evidence" value="ECO:0007669"/>
    <property type="project" value="TreeGrafter"/>
</dbReference>
<dbReference type="InterPro" id="IPR023210">
    <property type="entry name" value="NADP_OxRdtase_dom"/>
</dbReference>
<dbReference type="EMBL" id="VIIS01001792">
    <property type="protein sequence ID" value="KAF0292810.1"/>
    <property type="molecule type" value="Genomic_DNA"/>
</dbReference>
<dbReference type="GO" id="GO:0030234">
    <property type="term" value="F:enzyme regulator activity"/>
    <property type="evidence" value="ECO:0007669"/>
    <property type="project" value="TreeGrafter"/>
</dbReference>
<protein>
    <recommendedName>
        <fullName evidence="7">GCS light chain</fullName>
    </recommendedName>
    <alternativeName>
        <fullName evidence="5">Gamma-ECS regulatory subunit</fullName>
    </alternativeName>
    <alternativeName>
        <fullName evidence="8">Gamma-glutamylcysteine synthetase regulatory subunit</fullName>
    </alternativeName>
    <alternativeName>
        <fullName evidence="6">Glutamate--cysteine ligase modifier subunit</fullName>
    </alternativeName>
</protein>
<dbReference type="GO" id="GO:0006750">
    <property type="term" value="P:glutathione biosynthetic process"/>
    <property type="evidence" value="ECO:0007669"/>
    <property type="project" value="UniProtKB-UniPathway"/>
</dbReference>
<name>A0A6A4VN31_AMPAM</name>
<evidence type="ECO:0000259" key="9">
    <source>
        <dbReference type="Pfam" id="PF00248"/>
    </source>
</evidence>
<sequence>MSGAGESACSSRGEPLALGEVCTDLTMSTGNVISMRGVRRRAGQGTTEEMAVPCACYSVSLGEEEREPLSITVKLFPVGLDTDAVRQAVERALTELSVKQVEAIVLSNPLPWEEMTLDQLLPLWRVLEQFHAQQKVAYLGLADVEQSLFEAICQCDQVEVKPSLLQINLTNCCSVPDDLRDFCRQRDVQILTHNDAQEVLPGAVLRPLLSKHLALAEPQRWSLVWSLRYLVMVQHKGVIKNKGYIVHVARS</sequence>
<keyword evidence="4" id="KW-0317">Glutathione biosynthesis</keyword>
<evidence type="ECO:0000256" key="7">
    <source>
        <dbReference type="ARBA" id="ARBA00031732"/>
    </source>
</evidence>
<dbReference type="PANTHER" id="PTHR13295:SF4">
    <property type="entry name" value="GLUTAMATE--CYSTEINE LIGASE REGULATORY SUBUNIT"/>
    <property type="match status" value="1"/>
</dbReference>
<keyword evidence="10" id="KW-0436">Ligase</keyword>
<accession>A0A6A4VN31</accession>
<evidence type="ECO:0000256" key="5">
    <source>
        <dbReference type="ARBA" id="ARBA00030406"/>
    </source>
</evidence>
<dbReference type="InterPro" id="IPR036812">
    <property type="entry name" value="NAD(P)_OxRdtase_dom_sf"/>
</dbReference>
<dbReference type="PANTHER" id="PTHR13295">
    <property type="entry name" value="GLUTAMATE CYSTEINE LIGASE REGULATORY SUBUNIT"/>
    <property type="match status" value="1"/>
</dbReference>
<gene>
    <name evidence="10" type="primary">Gclm_1</name>
    <name evidence="10" type="ORF">FJT64_009262</name>
</gene>
<dbReference type="GO" id="GO:0016874">
    <property type="term" value="F:ligase activity"/>
    <property type="evidence" value="ECO:0007669"/>
    <property type="project" value="UniProtKB-KW"/>
</dbReference>
<comment type="pathway">
    <text evidence="1">Sulfur metabolism; glutathione biosynthesis; glutathione from L-cysteine and L-glutamate: step 1/2.</text>
</comment>
<evidence type="ECO:0000256" key="4">
    <source>
        <dbReference type="ARBA" id="ARBA00022684"/>
    </source>
</evidence>
<dbReference type="GO" id="GO:0035226">
    <property type="term" value="F:glutamate-cysteine ligase catalytic subunit binding"/>
    <property type="evidence" value="ECO:0007669"/>
    <property type="project" value="InterPro"/>
</dbReference>
<reference evidence="10 11" key="1">
    <citation type="submission" date="2019-07" db="EMBL/GenBank/DDBJ databases">
        <title>Draft genome assembly of a fouling barnacle, Amphibalanus amphitrite (Darwin, 1854): The first reference genome for Thecostraca.</title>
        <authorList>
            <person name="Kim W."/>
        </authorList>
    </citation>
    <scope>NUCLEOTIDE SEQUENCE [LARGE SCALE GENOMIC DNA]</scope>
    <source>
        <strain evidence="10">SNU_AA5</strain>
        <tissue evidence="10">Soma without cirri and trophi</tissue>
    </source>
</reference>
<comment type="similarity">
    <text evidence="2">Belongs to the aldo/keto reductase family. Glutamate--cysteine ligase light chain subfamily.</text>
</comment>
<evidence type="ECO:0000256" key="1">
    <source>
        <dbReference type="ARBA" id="ARBA00005006"/>
    </source>
</evidence>
<dbReference type="Proteomes" id="UP000440578">
    <property type="component" value="Unassembled WGS sequence"/>
</dbReference>
<dbReference type="InterPro" id="IPR032963">
    <property type="entry name" value="Gclm"/>
</dbReference>
<evidence type="ECO:0000256" key="6">
    <source>
        <dbReference type="ARBA" id="ARBA00031154"/>
    </source>
</evidence>
<keyword evidence="11" id="KW-1185">Reference proteome</keyword>
<evidence type="ECO:0000313" key="11">
    <source>
        <dbReference type="Proteomes" id="UP000440578"/>
    </source>
</evidence>
<comment type="subunit">
    <text evidence="3">Heterodimer of a catalytic heavy chain and a regulatory light chain.</text>
</comment>
<dbReference type="UniPathway" id="UPA00142">
    <property type="reaction ID" value="UER00209"/>
</dbReference>
<dbReference type="SUPFAM" id="SSF51430">
    <property type="entry name" value="NAD(P)-linked oxidoreductase"/>
    <property type="match status" value="1"/>
</dbReference>
<evidence type="ECO:0000313" key="10">
    <source>
        <dbReference type="EMBL" id="KAF0292810.1"/>
    </source>
</evidence>
<dbReference type="EMBL" id="VIIS01001792">
    <property type="protein sequence ID" value="KAF0292811.1"/>
    <property type="molecule type" value="Genomic_DNA"/>
</dbReference>
<proteinExistence type="inferred from homology"/>
<evidence type="ECO:0000256" key="8">
    <source>
        <dbReference type="ARBA" id="ARBA00032926"/>
    </source>
</evidence>
<dbReference type="OrthoDB" id="5596051at2759"/>
<evidence type="ECO:0000256" key="3">
    <source>
        <dbReference type="ARBA" id="ARBA00011532"/>
    </source>
</evidence>
<feature type="domain" description="NADP-dependent oxidoreductase" evidence="9">
    <location>
        <begin position="58"/>
        <end position="192"/>
    </location>
</feature>
<comment type="caution">
    <text evidence="10">The sequence shown here is derived from an EMBL/GenBank/DDBJ whole genome shotgun (WGS) entry which is preliminary data.</text>
</comment>
<evidence type="ECO:0000256" key="2">
    <source>
        <dbReference type="ARBA" id="ARBA00008612"/>
    </source>
</evidence>
<dbReference type="Pfam" id="PF00248">
    <property type="entry name" value="Aldo_ket_red"/>
    <property type="match status" value="1"/>
</dbReference>